<dbReference type="Proteomes" id="UP000671879">
    <property type="component" value="Chromosome"/>
</dbReference>
<evidence type="ECO:0000256" key="9">
    <source>
        <dbReference type="ARBA" id="ARBA00022840"/>
    </source>
</evidence>
<comment type="catalytic activity">
    <reaction evidence="1">
        <text>5-(2-hydroxyethyl)-4-methylthiazole + ATP = 4-methyl-5-(2-phosphooxyethyl)-thiazole + ADP + H(+)</text>
        <dbReference type="Rhea" id="RHEA:24212"/>
        <dbReference type="ChEBI" id="CHEBI:15378"/>
        <dbReference type="ChEBI" id="CHEBI:17957"/>
        <dbReference type="ChEBI" id="CHEBI:30616"/>
        <dbReference type="ChEBI" id="CHEBI:58296"/>
        <dbReference type="ChEBI" id="CHEBI:456216"/>
        <dbReference type="EC" id="2.7.1.50"/>
    </reaction>
</comment>
<evidence type="ECO:0000313" key="12">
    <source>
        <dbReference type="EMBL" id="QTX32238.1"/>
    </source>
</evidence>
<name>A0A9Q7AC48_9BACT</name>
<keyword evidence="11" id="KW-0784">Thiamine biosynthesis</keyword>
<evidence type="ECO:0000256" key="11">
    <source>
        <dbReference type="ARBA" id="ARBA00022977"/>
    </source>
</evidence>
<dbReference type="GO" id="GO:0005524">
    <property type="term" value="F:ATP binding"/>
    <property type="evidence" value="ECO:0007669"/>
    <property type="project" value="UniProtKB-KW"/>
</dbReference>
<keyword evidence="5 12" id="KW-0808">Transferase</keyword>
<dbReference type="SUPFAM" id="SSF53613">
    <property type="entry name" value="Ribokinase-like"/>
    <property type="match status" value="1"/>
</dbReference>
<dbReference type="GO" id="GO:0009228">
    <property type="term" value="P:thiamine biosynthetic process"/>
    <property type="evidence" value="ECO:0007669"/>
    <property type="project" value="UniProtKB-KW"/>
</dbReference>
<evidence type="ECO:0000256" key="4">
    <source>
        <dbReference type="ARBA" id="ARBA00012129"/>
    </source>
</evidence>
<keyword evidence="10" id="KW-0460">Magnesium</keyword>
<accession>A0A9Q7AC48</accession>
<dbReference type="EMBL" id="CP072943">
    <property type="protein sequence ID" value="QTX32238.1"/>
    <property type="molecule type" value="Genomic_DNA"/>
</dbReference>
<evidence type="ECO:0000256" key="8">
    <source>
        <dbReference type="ARBA" id="ARBA00022777"/>
    </source>
</evidence>
<gene>
    <name evidence="12" type="ORF">KAR29_13175</name>
</gene>
<dbReference type="EC" id="2.7.1.50" evidence="4"/>
<dbReference type="GO" id="GO:0004417">
    <property type="term" value="F:hydroxyethylthiazole kinase activity"/>
    <property type="evidence" value="ECO:0007669"/>
    <property type="project" value="UniProtKB-EC"/>
</dbReference>
<protein>
    <recommendedName>
        <fullName evidence="4">hydroxyethylthiazole kinase</fullName>
        <ecNumber evidence="4">2.7.1.50</ecNumber>
    </recommendedName>
</protein>
<dbReference type="PIRSF" id="PIRSF000513">
    <property type="entry name" value="Thz_kinase"/>
    <property type="match status" value="1"/>
</dbReference>
<proteinExistence type="predicted"/>
<keyword evidence="13" id="KW-1185">Reference proteome</keyword>
<dbReference type="RefSeq" id="WP_274373457.1">
    <property type="nucleotide sequence ID" value="NZ_CP072943.1"/>
</dbReference>
<dbReference type="InterPro" id="IPR000417">
    <property type="entry name" value="Hyethyz_kinase"/>
</dbReference>
<sequence>MIPDLRRAWEALSRRPLVYQLTSAVAAGWQAEVTAAVGAVPVLSRHPAEAREIAAAADGLLLNAGMPGTTSPEAFVEALAGLRRGRPCLVDPVGYGATAWRREWIDALLRARPLAVKGNRAEMALLGGGEGTMRGVEGGEARGVAEALARLVRSDRATLAVATGEEDLLFFEGRFWTVRGGSPRLPALPGSGCCLGSVMAACLAVAEPLEAALAALVAFRLASARADRAAGPASFRSEFVDALASLDGADLDEGSSLVERIRP</sequence>
<evidence type="ECO:0000256" key="2">
    <source>
        <dbReference type="ARBA" id="ARBA00001946"/>
    </source>
</evidence>
<comment type="cofactor">
    <cofactor evidence="2">
        <name>Mg(2+)</name>
        <dbReference type="ChEBI" id="CHEBI:18420"/>
    </cofactor>
</comment>
<evidence type="ECO:0000256" key="5">
    <source>
        <dbReference type="ARBA" id="ARBA00022679"/>
    </source>
</evidence>
<comment type="pathway">
    <text evidence="3">Cofactor biosynthesis; thiamine diphosphate biosynthesis; 4-methyl-5-(2-phosphoethyl)-thiazole from 5-(2-hydroxyethyl)-4-methylthiazole: step 1/1.</text>
</comment>
<evidence type="ECO:0000256" key="3">
    <source>
        <dbReference type="ARBA" id="ARBA00004868"/>
    </source>
</evidence>
<keyword evidence="8 12" id="KW-0418">Kinase</keyword>
<dbReference type="GO" id="GO:0000287">
    <property type="term" value="F:magnesium ion binding"/>
    <property type="evidence" value="ECO:0007669"/>
    <property type="project" value="InterPro"/>
</dbReference>
<evidence type="ECO:0000256" key="7">
    <source>
        <dbReference type="ARBA" id="ARBA00022741"/>
    </source>
</evidence>
<keyword evidence="7" id="KW-0547">Nucleotide-binding</keyword>
<evidence type="ECO:0000256" key="6">
    <source>
        <dbReference type="ARBA" id="ARBA00022723"/>
    </source>
</evidence>
<dbReference type="Gene3D" id="3.40.1190.20">
    <property type="match status" value="1"/>
</dbReference>
<evidence type="ECO:0000256" key="1">
    <source>
        <dbReference type="ARBA" id="ARBA00001771"/>
    </source>
</evidence>
<dbReference type="PRINTS" id="PR01099">
    <property type="entry name" value="HYETHTZKNASE"/>
</dbReference>
<dbReference type="InterPro" id="IPR029056">
    <property type="entry name" value="Ribokinase-like"/>
</dbReference>
<evidence type="ECO:0000256" key="10">
    <source>
        <dbReference type="ARBA" id="ARBA00022842"/>
    </source>
</evidence>
<dbReference type="KEGG" id="aram:KAR29_13175"/>
<keyword evidence="9" id="KW-0067">ATP-binding</keyword>
<reference evidence="13" key="1">
    <citation type="submission" date="2021-04" db="EMBL/GenBank/DDBJ databases">
        <title>A novel Synergistetes isolate from a pyrite-forming mixed culture.</title>
        <authorList>
            <person name="Bunk B."/>
            <person name="Sproer C."/>
            <person name="Spring S."/>
            <person name="Pester M."/>
        </authorList>
    </citation>
    <scope>NUCLEOTIDE SEQUENCE [LARGE SCALE GENOMIC DNA]</scope>
    <source>
        <strain evidence="13">J.5.4.2-T.3.5.2</strain>
    </source>
</reference>
<organism evidence="12 13">
    <name type="scientific">Aminithiophilus ramosus</name>
    <dbReference type="NCBI Taxonomy" id="3029084"/>
    <lineage>
        <taxon>Bacteria</taxon>
        <taxon>Thermotogati</taxon>
        <taxon>Synergistota</taxon>
        <taxon>Synergistia</taxon>
        <taxon>Synergistales</taxon>
        <taxon>Aminithiophilaceae</taxon>
        <taxon>Aminithiophilus</taxon>
    </lineage>
</organism>
<keyword evidence="6" id="KW-0479">Metal-binding</keyword>
<evidence type="ECO:0000313" key="13">
    <source>
        <dbReference type="Proteomes" id="UP000671879"/>
    </source>
</evidence>
<dbReference type="AlphaFoldDB" id="A0A9Q7AC48"/>
<dbReference type="Pfam" id="PF02110">
    <property type="entry name" value="HK"/>
    <property type="match status" value="1"/>
</dbReference>